<dbReference type="InterPro" id="IPR019060">
    <property type="entry name" value="DUF2382"/>
</dbReference>
<sequence length="157" mass="17213">MNTSSTPTPESTSRLTEPVAGAPLVIPIIEEHAVVGREVVETGRVRLSKTVEEHEEALNFTLLHDEVQVERVPINQYVTDGATLPGVRYEGDTMIIPVVREVVVKRMLVVEELHITKHQVPTQESHRVVLRQEAVHVTREPGPGAATPPPTTSLPAS</sequence>
<evidence type="ECO:0000313" key="4">
    <source>
        <dbReference type="Proteomes" id="UP000829647"/>
    </source>
</evidence>
<dbReference type="Pfam" id="PF09557">
    <property type="entry name" value="DUF2382"/>
    <property type="match status" value="1"/>
</dbReference>
<name>A0ABY4JA16_9BACT</name>
<feature type="domain" description="DUF2382" evidence="2">
    <location>
        <begin position="27"/>
        <end position="137"/>
    </location>
</feature>
<evidence type="ECO:0000259" key="2">
    <source>
        <dbReference type="Pfam" id="PF09557"/>
    </source>
</evidence>
<reference evidence="3 4" key="1">
    <citation type="submission" date="2022-04" db="EMBL/GenBank/DDBJ databases">
        <title>Hymenobacter sp. isolated from the air.</title>
        <authorList>
            <person name="Won M."/>
            <person name="Lee C.-M."/>
            <person name="Woen H.-Y."/>
            <person name="Kwon S.-W."/>
        </authorList>
    </citation>
    <scope>NUCLEOTIDE SEQUENCE [LARGE SCALE GENOMIC DNA]</scope>
    <source>
        <strain evidence="4">5516 S-25</strain>
    </source>
</reference>
<organism evidence="3 4">
    <name type="scientific">Hymenobacter sublimis</name>
    <dbReference type="NCBI Taxonomy" id="2933777"/>
    <lineage>
        <taxon>Bacteria</taxon>
        <taxon>Pseudomonadati</taxon>
        <taxon>Bacteroidota</taxon>
        <taxon>Cytophagia</taxon>
        <taxon>Cytophagales</taxon>
        <taxon>Hymenobacteraceae</taxon>
        <taxon>Hymenobacter</taxon>
    </lineage>
</organism>
<dbReference type="EMBL" id="CP095848">
    <property type="protein sequence ID" value="UPL48664.1"/>
    <property type="molecule type" value="Genomic_DNA"/>
</dbReference>
<dbReference type="PANTHER" id="PTHR38463:SF1">
    <property type="entry name" value="STRESS RESPONSE PROTEIN YSNF"/>
    <property type="match status" value="1"/>
</dbReference>
<dbReference type="RefSeq" id="WP_247975042.1">
    <property type="nucleotide sequence ID" value="NZ_CP095848.1"/>
</dbReference>
<accession>A0ABY4JA16</accession>
<evidence type="ECO:0000256" key="1">
    <source>
        <dbReference type="SAM" id="MobiDB-lite"/>
    </source>
</evidence>
<evidence type="ECO:0000313" key="3">
    <source>
        <dbReference type="EMBL" id="UPL48664.1"/>
    </source>
</evidence>
<gene>
    <name evidence="3" type="ORF">MWH26_15915</name>
</gene>
<feature type="compositionally biased region" description="Pro residues" evidence="1">
    <location>
        <begin position="146"/>
        <end position="157"/>
    </location>
</feature>
<protein>
    <submittedName>
        <fullName evidence="3">YsnF/AvaK domain-containing protein</fullName>
    </submittedName>
</protein>
<dbReference type="Proteomes" id="UP000829647">
    <property type="component" value="Chromosome"/>
</dbReference>
<dbReference type="PANTHER" id="PTHR38463">
    <property type="entry name" value="STRESS RESPONSE PROTEIN YSNF"/>
    <property type="match status" value="1"/>
</dbReference>
<keyword evidence="4" id="KW-1185">Reference proteome</keyword>
<dbReference type="InterPro" id="IPR052967">
    <property type="entry name" value="Stress_Response_Assoc"/>
</dbReference>
<proteinExistence type="predicted"/>
<feature type="region of interest" description="Disordered" evidence="1">
    <location>
        <begin position="136"/>
        <end position="157"/>
    </location>
</feature>